<dbReference type="InterPro" id="IPR036390">
    <property type="entry name" value="WH_DNA-bd_sf"/>
</dbReference>
<dbReference type="InterPro" id="IPR050536">
    <property type="entry name" value="DtxR_MntR_Metal-Reg"/>
</dbReference>
<accession>A0ABU2FHP4</accession>
<dbReference type="Proteomes" id="UP001259659">
    <property type="component" value="Unassembled WGS sequence"/>
</dbReference>
<dbReference type="InterPro" id="IPR036388">
    <property type="entry name" value="WH-like_DNA-bd_sf"/>
</dbReference>
<evidence type="ECO:0000259" key="1">
    <source>
        <dbReference type="PROSITE" id="PS50944"/>
    </source>
</evidence>
<feature type="domain" description="HTH dtxR-type" evidence="1">
    <location>
        <begin position="7"/>
        <end position="62"/>
    </location>
</feature>
<dbReference type="PANTHER" id="PTHR33238">
    <property type="entry name" value="IRON (METAL) DEPENDENT REPRESSOR, DTXR FAMILY"/>
    <property type="match status" value="1"/>
</dbReference>
<protein>
    <submittedName>
        <fullName evidence="2">Metal-dependent transcriptional regulator</fullName>
    </submittedName>
</protein>
<evidence type="ECO:0000313" key="2">
    <source>
        <dbReference type="EMBL" id="MDS0261215.1"/>
    </source>
</evidence>
<keyword evidence="3" id="KW-1185">Reference proteome</keyword>
<sequence>MNGSPQYLLVIYIAQHRHDPPIPPGVIAEMLDRSPAAVTEMCQRLAENGVVSYGPYEGATLTESGRERAMALHESYVTVSWFFRRVLELDDCESEAMELAGLVSPTVTERLAATLPFTGAAPTVEVDRTGPTATDSDP</sequence>
<dbReference type="SUPFAM" id="SSF46785">
    <property type="entry name" value="Winged helix' DNA-binding domain"/>
    <property type="match status" value="1"/>
</dbReference>
<organism evidence="2 3">
    <name type="scientific">Haloarcula saliterrae</name>
    <dbReference type="NCBI Taxonomy" id="2950534"/>
    <lineage>
        <taxon>Archaea</taxon>
        <taxon>Methanobacteriati</taxon>
        <taxon>Methanobacteriota</taxon>
        <taxon>Stenosarchaea group</taxon>
        <taxon>Halobacteria</taxon>
        <taxon>Halobacteriales</taxon>
        <taxon>Haloarculaceae</taxon>
        <taxon>Haloarcula</taxon>
    </lineage>
</organism>
<name>A0ABU2FHP4_9EURY</name>
<dbReference type="Gene3D" id="1.10.10.10">
    <property type="entry name" value="Winged helix-like DNA-binding domain superfamily/Winged helix DNA-binding domain"/>
    <property type="match status" value="1"/>
</dbReference>
<dbReference type="PANTHER" id="PTHR33238:SF7">
    <property type="entry name" value="IRON-DEPENDENT TRANSCRIPTIONAL REGULATOR"/>
    <property type="match status" value="1"/>
</dbReference>
<dbReference type="Pfam" id="PF01325">
    <property type="entry name" value="Fe_dep_repress"/>
    <property type="match status" value="1"/>
</dbReference>
<dbReference type="PROSITE" id="PS50944">
    <property type="entry name" value="HTH_DTXR"/>
    <property type="match status" value="1"/>
</dbReference>
<dbReference type="EMBL" id="JAMQON010000005">
    <property type="protein sequence ID" value="MDS0261215.1"/>
    <property type="molecule type" value="Genomic_DNA"/>
</dbReference>
<dbReference type="RefSeq" id="WP_310921026.1">
    <property type="nucleotide sequence ID" value="NZ_JAMQON010000005.1"/>
</dbReference>
<reference evidence="2 3" key="1">
    <citation type="submission" date="2022-06" db="EMBL/GenBank/DDBJ databases">
        <title>Haloarcula sp. a new haloarchaeum isolate from saline soil.</title>
        <authorList>
            <person name="Strakova D."/>
            <person name="Galisteo C."/>
            <person name="Sanchez-Porro C."/>
            <person name="Ventosa A."/>
        </authorList>
    </citation>
    <scope>NUCLEOTIDE SEQUENCE [LARGE SCALE GENOMIC DNA]</scope>
    <source>
        <strain evidence="2 3">S1CR25-12</strain>
    </source>
</reference>
<gene>
    <name evidence="2" type="ORF">NDI56_17585</name>
</gene>
<proteinExistence type="predicted"/>
<dbReference type="InterPro" id="IPR022687">
    <property type="entry name" value="HTH_DTXR"/>
</dbReference>
<dbReference type="InterPro" id="IPR022689">
    <property type="entry name" value="Iron_dep_repressor"/>
</dbReference>
<evidence type="ECO:0000313" key="3">
    <source>
        <dbReference type="Proteomes" id="UP001259659"/>
    </source>
</evidence>
<comment type="caution">
    <text evidence="2">The sequence shown here is derived from an EMBL/GenBank/DDBJ whole genome shotgun (WGS) entry which is preliminary data.</text>
</comment>
<dbReference type="SMART" id="SM00529">
    <property type="entry name" value="HTH_DTXR"/>
    <property type="match status" value="1"/>
</dbReference>